<dbReference type="Pfam" id="PF01935">
    <property type="entry name" value="DUF87"/>
    <property type="match status" value="1"/>
</dbReference>
<comment type="caution">
    <text evidence="2">The sequence shown here is derived from an EMBL/GenBank/DDBJ whole genome shotgun (WGS) entry which is preliminary data.</text>
</comment>
<dbReference type="RefSeq" id="WP_068719702.1">
    <property type="nucleotide sequence ID" value="NZ_LWDV01000010.1"/>
</dbReference>
<dbReference type="InterPro" id="IPR008571">
    <property type="entry name" value="HerA-like"/>
</dbReference>
<sequence length="613" mass="69154">MQVVGLTTQQEVYVASKERKFRINEMLKIVDESLGTPLGEVVETQAYNRYIPLSIDKGFVDKGVIASLQSIGYNISEDEINIAKVRLLEEAPYPIKTGSNVVTPEFSEVKNLLVKEKPEEGLVLGVIKGTEEMSQEMDEDLKDIAPLFENGKVVSQEGVPFNFKVKAMHQYPHIGIIGGSGSGKSFGMRVILEELMKLRVPTVVFDPHFEMDFSTNFKGLDQKYTKDFSNAFEAYQIGQTVGVNFTDLSTKDLSDLLAAASSLSDSMINAVQSLHHKRDSLLSFKGRLEDLQKAQELGRKRLERDVKSGAVEGDLKEEYQMYLELLDAYGNLPPSSVSGLIWRLNRLEREGLFSHSIDQIEVGIKERKLVVIQGPIWLLQVFATYVLGTLYRKRRDYKDAQYRQQEVEYFPPFVIATDEAHNFAPKGYDAPANKVIKEIAQEGRKYGTFLILATQRPTLLDETVTAQLNTKFVFRTVRASDIETIKQETDLTAEEAKRLPYLRSGDTFVSSAIFGRTLAVRIRASKTESPHTENPFEELKHHSEAEDEKLYQAIVDSLPIDGNDMVSKLEEINNKLDIILDRNALEDKLNQLAEKGKVTARKSIFGKIYEGIE</sequence>
<reference evidence="3" key="1">
    <citation type="submission" date="2016-07" db="EMBL/GenBank/DDBJ databases">
        <authorList>
            <person name="Florea S."/>
            <person name="Webb J.S."/>
            <person name="Jaromczyk J."/>
            <person name="Schardl C.L."/>
        </authorList>
    </citation>
    <scope>NUCLEOTIDE SEQUENCE [LARGE SCALE GENOMIC DNA]</scope>
    <source>
        <strain evidence="3">Z6</strain>
    </source>
</reference>
<proteinExistence type="predicted"/>
<dbReference type="AlphaFoldDB" id="A0A1C0A6Q6"/>
<organism evidence="2 3">
    <name type="scientific">Orenia metallireducens</name>
    <dbReference type="NCBI Taxonomy" id="1413210"/>
    <lineage>
        <taxon>Bacteria</taxon>
        <taxon>Bacillati</taxon>
        <taxon>Bacillota</taxon>
        <taxon>Clostridia</taxon>
        <taxon>Halanaerobiales</taxon>
        <taxon>Halobacteroidaceae</taxon>
        <taxon>Orenia</taxon>
    </lineage>
</organism>
<name>A0A1C0A6Q6_9FIRM</name>
<evidence type="ECO:0000313" key="2">
    <source>
        <dbReference type="EMBL" id="OCL25786.1"/>
    </source>
</evidence>
<protein>
    <submittedName>
        <fullName evidence="2">ATPase</fullName>
    </submittedName>
</protein>
<accession>A0A1C0A6Q6</accession>
<dbReference type="InterPro" id="IPR027417">
    <property type="entry name" value="P-loop_NTPase"/>
</dbReference>
<dbReference type="PANTHER" id="PTHR42957">
    <property type="entry name" value="HELICASE MJ1565-RELATED"/>
    <property type="match status" value="1"/>
</dbReference>
<feature type="domain" description="Helicase HerA central" evidence="1">
    <location>
        <begin position="149"/>
        <end position="353"/>
    </location>
</feature>
<dbReference type="PANTHER" id="PTHR42957:SF1">
    <property type="entry name" value="HELICASE MJ1565-RELATED"/>
    <property type="match status" value="1"/>
</dbReference>
<reference evidence="2 3" key="2">
    <citation type="submission" date="2016-08" db="EMBL/GenBank/DDBJ databases">
        <title>Orenia metallireducens sp. nov. strain Z6, a Novel Metal-reducing Firmicute from the Deep Subsurface.</title>
        <authorList>
            <person name="Maxim B.I."/>
            <person name="Kenneth K."/>
            <person name="Flynn T.M."/>
            <person name="Oloughlin E.J."/>
            <person name="Locke R.A."/>
            <person name="Weber J.R."/>
            <person name="Egan S.M."/>
            <person name="Mackie R.I."/>
            <person name="Cann I.K."/>
        </authorList>
    </citation>
    <scope>NUCLEOTIDE SEQUENCE [LARGE SCALE GENOMIC DNA]</scope>
    <source>
        <strain evidence="2 3">Z6</strain>
    </source>
</reference>
<dbReference type="Gene3D" id="3.40.50.300">
    <property type="entry name" value="P-loop containing nucleotide triphosphate hydrolases"/>
    <property type="match status" value="2"/>
</dbReference>
<dbReference type="InterPro" id="IPR002789">
    <property type="entry name" value="HerA_central"/>
</dbReference>
<evidence type="ECO:0000313" key="3">
    <source>
        <dbReference type="Proteomes" id="UP000093514"/>
    </source>
</evidence>
<evidence type="ECO:0000259" key="1">
    <source>
        <dbReference type="Pfam" id="PF01935"/>
    </source>
</evidence>
<dbReference type="Proteomes" id="UP000093514">
    <property type="component" value="Unassembled WGS sequence"/>
</dbReference>
<dbReference type="EMBL" id="LWDV01000010">
    <property type="protein sequence ID" value="OCL25786.1"/>
    <property type="molecule type" value="Genomic_DNA"/>
</dbReference>
<dbReference type="SUPFAM" id="SSF52540">
    <property type="entry name" value="P-loop containing nucleoside triphosphate hydrolases"/>
    <property type="match status" value="1"/>
</dbReference>
<gene>
    <name evidence="2" type="ORF">U472_15815</name>
</gene>
<keyword evidence="3" id="KW-1185">Reference proteome</keyword>
<dbReference type="OrthoDB" id="9806951at2"/>